<dbReference type="AlphaFoldDB" id="A0A067KZ61"/>
<dbReference type="Pfam" id="PF05641">
    <property type="entry name" value="Agenet"/>
    <property type="match status" value="1"/>
</dbReference>
<sequence>MRFKKGSKVEVFSKKEVSTGAWLCAEIISGNGHTYSVKYGSFLVSNEAVVERVPRKAIRPCPPPMQGVYTWVPGNLVEAFHNLAWKTARIVKVMGMNYFFVRILGSSKGLRVHKSHLRVRQCWQDGKWFVIGKGPEHGAMPMDKRQSYAWIKQYVGDDSSLVEKMTDIPKSCVVSTRTLKRGSPFGLYDLDANSVAAQKKRLIIKDGSHQQIFSLHESPTYEKHGDEYADASPVHIMANVGGLLTCLQRPQDDDS</sequence>
<protein>
    <recommendedName>
        <fullName evidence="1">Agenet domain-containing protein</fullName>
    </recommendedName>
</protein>
<dbReference type="SMART" id="SM00743">
    <property type="entry name" value="Agenet"/>
    <property type="match status" value="2"/>
</dbReference>
<accession>A0A067KZ61</accession>
<feature type="domain" description="Agenet" evidence="1">
    <location>
        <begin position="69"/>
        <end position="125"/>
    </location>
</feature>
<gene>
    <name evidence="2" type="ORF">JCGZ_06190</name>
</gene>
<organism evidence="2 3">
    <name type="scientific">Jatropha curcas</name>
    <name type="common">Barbados nut</name>
    <dbReference type="NCBI Taxonomy" id="180498"/>
    <lineage>
        <taxon>Eukaryota</taxon>
        <taxon>Viridiplantae</taxon>
        <taxon>Streptophyta</taxon>
        <taxon>Embryophyta</taxon>
        <taxon>Tracheophyta</taxon>
        <taxon>Spermatophyta</taxon>
        <taxon>Magnoliopsida</taxon>
        <taxon>eudicotyledons</taxon>
        <taxon>Gunneridae</taxon>
        <taxon>Pentapetalae</taxon>
        <taxon>rosids</taxon>
        <taxon>fabids</taxon>
        <taxon>Malpighiales</taxon>
        <taxon>Euphorbiaceae</taxon>
        <taxon>Crotonoideae</taxon>
        <taxon>Jatropheae</taxon>
        <taxon>Jatropha</taxon>
    </lineage>
</organism>
<feature type="domain" description="Agenet" evidence="1">
    <location>
        <begin position="1"/>
        <end position="66"/>
    </location>
</feature>
<dbReference type="STRING" id="180498.A0A067KZ61"/>
<dbReference type="EMBL" id="KK914415">
    <property type="protein sequence ID" value="KDP37134.1"/>
    <property type="molecule type" value="Genomic_DNA"/>
</dbReference>
<dbReference type="InterPro" id="IPR014002">
    <property type="entry name" value="Agenet_dom_plant"/>
</dbReference>
<dbReference type="PANTHER" id="PTHR31917">
    <property type="entry name" value="AGENET DOMAIN-CONTAINING PROTEIN-RELATED"/>
    <property type="match status" value="1"/>
</dbReference>
<reference evidence="2 3" key="1">
    <citation type="journal article" date="2014" name="PLoS ONE">
        <title>Global Analysis of Gene Expression Profiles in Physic Nut (Jatropha curcas L.) Seedlings Exposed to Salt Stress.</title>
        <authorList>
            <person name="Zhang L."/>
            <person name="Zhang C."/>
            <person name="Wu P."/>
            <person name="Chen Y."/>
            <person name="Li M."/>
            <person name="Jiang H."/>
            <person name="Wu G."/>
        </authorList>
    </citation>
    <scope>NUCLEOTIDE SEQUENCE [LARGE SCALE GENOMIC DNA]</scope>
    <source>
        <strain evidence="3">cv. GZQX0401</strain>
        <tissue evidence="2">Young leaves</tissue>
    </source>
</reference>
<evidence type="ECO:0000313" key="3">
    <source>
        <dbReference type="Proteomes" id="UP000027138"/>
    </source>
</evidence>
<dbReference type="InterPro" id="IPR008395">
    <property type="entry name" value="Agenet-like_dom"/>
</dbReference>
<dbReference type="Proteomes" id="UP000027138">
    <property type="component" value="Unassembled WGS sequence"/>
</dbReference>
<evidence type="ECO:0000313" key="2">
    <source>
        <dbReference type="EMBL" id="KDP37134.1"/>
    </source>
</evidence>
<evidence type="ECO:0000259" key="1">
    <source>
        <dbReference type="SMART" id="SM00743"/>
    </source>
</evidence>
<proteinExistence type="predicted"/>
<dbReference type="CDD" id="cd20405">
    <property type="entry name" value="Tudor_Agenet_AtDUF_rpt1_3"/>
    <property type="match status" value="1"/>
</dbReference>
<dbReference type="CDD" id="cd20406">
    <property type="entry name" value="Tudor_Agenet_AtDUF_rpt2_4"/>
    <property type="match status" value="1"/>
</dbReference>
<keyword evidence="3" id="KW-1185">Reference proteome</keyword>
<dbReference type="OrthoDB" id="663550at2759"/>
<name>A0A067KZ61_JATCU</name>
<dbReference type="PANTHER" id="PTHR31917:SF140">
    <property type="entry name" value="ENT DOMAIN-CONTAINING PROTEIN"/>
    <property type="match status" value="1"/>
</dbReference>